<dbReference type="EC" id="2.3.2.31" evidence="2"/>
<keyword evidence="8" id="KW-0862">Zinc</keyword>
<dbReference type="GO" id="GO:0016567">
    <property type="term" value="P:protein ubiquitination"/>
    <property type="evidence" value="ECO:0007669"/>
    <property type="project" value="InterPro"/>
</dbReference>
<evidence type="ECO:0000256" key="9">
    <source>
        <dbReference type="SAM" id="MobiDB-lite"/>
    </source>
</evidence>
<dbReference type="InterPro" id="IPR044066">
    <property type="entry name" value="TRIAD_supradom"/>
</dbReference>
<name>A0A9P4IGP6_9PEZI</name>
<evidence type="ECO:0000256" key="8">
    <source>
        <dbReference type="ARBA" id="ARBA00022833"/>
    </source>
</evidence>
<feature type="compositionally biased region" description="Basic and acidic residues" evidence="9">
    <location>
        <begin position="199"/>
        <end position="211"/>
    </location>
</feature>
<keyword evidence="4" id="KW-0479">Metal-binding</keyword>
<keyword evidence="5" id="KW-0677">Repeat</keyword>
<accession>A0A9P4IGP6</accession>
<reference evidence="12" key="1">
    <citation type="journal article" date="2020" name="Stud. Mycol.">
        <title>101 Dothideomycetes genomes: a test case for predicting lifestyles and emergence of pathogens.</title>
        <authorList>
            <person name="Haridas S."/>
            <person name="Albert R."/>
            <person name="Binder M."/>
            <person name="Bloem J."/>
            <person name="Labutti K."/>
            <person name="Salamov A."/>
            <person name="Andreopoulos B."/>
            <person name="Baker S."/>
            <person name="Barry K."/>
            <person name="Bills G."/>
            <person name="Bluhm B."/>
            <person name="Cannon C."/>
            <person name="Castanera R."/>
            <person name="Culley D."/>
            <person name="Daum C."/>
            <person name="Ezra D."/>
            <person name="Gonzalez J."/>
            <person name="Henrissat B."/>
            <person name="Kuo A."/>
            <person name="Liang C."/>
            <person name="Lipzen A."/>
            <person name="Lutzoni F."/>
            <person name="Magnuson J."/>
            <person name="Mondo S."/>
            <person name="Nolan M."/>
            <person name="Ohm R."/>
            <person name="Pangilinan J."/>
            <person name="Park H.-J."/>
            <person name="Ramirez L."/>
            <person name="Alfaro M."/>
            <person name="Sun H."/>
            <person name="Tritt A."/>
            <person name="Yoshinaga Y."/>
            <person name="Zwiers L.-H."/>
            <person name="Turgeon B."/>
            <person name="Goodwin S."/>
            <person name="Spatafora J."/>
            <person name="Crous P."/>
            <person name="Grigoriev I."/>
        </authorList>
    </citation>
    <scope>NUCLEOTIDE SEQUENCE</scope>
    <source>
        <strain evidence="12">CBS 133067</strain>
    </source>
</reference>
<comment type="catalytic activity">
    <reaction evidence="1">
        <text>[E2 ubiquitin-conjugating enzyme]-S-ubiquitinyl-L-cysteine + [acceptor protein]-L-lysine = [E2 ubiquitin-conjugating enzyme]-L-cysteine + [acceptor protein]-N(6)-ubiquitinyl-L-lysine.</text>
        <dbReference type="EC" id="2.3.2.31"/>
    </reaction>
</comment>
<gene>
    <name evidence="12" type="ORF">NA57DRAFT_26502</name>
</gene>
<dbReference type="GO" id="GO:0008270">
    <property type="term" value="F:zinc ion binding"/>
    <property type="evidence" value="ECO:0007669"/>
    <property type="project" value="UniProtKB-KW"/>
</dbReference>
<evidence type="ECO:0000256" key="5">
    <source>
        <dbReference type="ARBA" id="ARBA00022737"/>
    </source>
</evidence>
<proteinExistence type="predicted"/>
<evidence type="ECO:0000313" key="13">
    <source>
        <dbReference type="Proteomes" id="UP000799772"/>
    </source>
</evidence>
<dbReference type="OrthoDB" id="10009520at2759"/>
<dbReference type="EMBL" id="ML978123">
    <property type="protein sequence ID" value="KAF2101391.1"/>
    <property type="molecule type" value="Genomic_DNA"/>
</dbReference>
<evidence type="ECO:0000259" key="11">
    <source>
        <dbReference type="PROSITE" id="PS51873"/>
    </source>
</evidence>
<dbReference type="CDD" id="cd20335">
    <property type="entry name" value="BRcat_RBR"/>
    <property type="match status" value="1"/>
</dbReference>
<feature type="domain" description="RING-type" evidence="11">
    <location>
        <begin position="1"/>
        <end position="188"/>
    </location>
</feature>
<evidence type="ECO:0000256" key="7">
    <source>
        <dbReference type="ARBA" id="ARBA00022786"/>
    </source>
</evidence>
<evidence type="ECO:0000256" key="4">
    <source>
        <dbReference type="ARBA" id="ARBA00022723"/>
    </source>
</evidence>
<feature type="non-terminal residue" evidence="12">
    <location>
        <position position="252"/>
    </location>
</feature>
<dbReference type="GO" id="GO:0061630">
    <property type="term" value="F:ubiquitin protein ligase activity"/>
    <property type="evidence" value="ECO:0007669"/>
    <property type="project" value="UniProtKB-EC"/>
</dbReference>
<evidence type="ECO:0000313" key="12">
    <source>
        <dbReference type="EMBL" id="KAF2101391.1"/>
    </source>
</evidence>
<keyword evidence="3" id="KW-0808">Transferase</keyword>
<feature type="chain" id="PRO_5040269648" description="RBR-type E3 ubiquitin transferase" evidence="10">
    <location>
        <begin position="24"/>
        <end position="252"/>
    </location>
</feature>
<keyword evidence="13" id="KW-1185">Reference proteome</keyword>
<evidence type="ECO:0000256" key="1">
    <source>
        <dbReference type="ARBA" id="ARBA00001798"/>
    </source>
</evidence>
<feature type="region of interest" description="Disordered" evidence="9">
    <location>
        <begin position="193"/>
        <end position="221"/>
    </location>
</feature>
<protein>
    <recommendedName>
        <fullName evidence="2">RBR-type E3 ubiquitin transferase</fullName>
        <ecNumber evidence="2">2.3.2.31</ecNumber>
    </recommendedName>
</protein>
<evidence type="ECO:0000256" key="10">
    <source>
        <dbReference type="SAM" id="SignalP"/>
    </source>
</evidence>
<sequence length="252" mass="28576">PSMWCGMRCCGGCLASMFTSAIANRPFLPPSCCRLIPLHVVVPGLDEDVVKTFKEKFEESVLRNDGGFYCPKRECSAWISGAQVDEVEEALLWVVSCKKCNTKACTECHGEEHGGDKCPERDDHGAAALLQSLDQWGYKQCPRCKNAVRRMFGCSHMQCGWCAVNFCWWCLKSLSQCERDGCTHTRGESELDDYSDLGLEEKNESEEKRPSYSDTPRNLDGHSQAYWEASNLNFGEEPEEQKHNFFNCSHKW</sequence>
<dbReference type="InterPro" id="IPR002867">
    <property type="entry name" value="IBR_dom"/>
</dbReference>
<dbReference type="AlphaFoldDB" id="A0A9P4IGP6"/>
<dbReference type="Gene3D" id="1.20.120.1750">
    <property type="match status" value="1"/>
</dbReference>
<keyword evidence="7" id="KW-0833">Ubl conjugation pathway</keyword>
<dbReference type="CDD" id="cd20336">
    <property type="entry name" value="Rcat_RBR"/>
    <property type="match status" value="1"/>
</dbReference>
<evidence type="ECO:0000256" key="2">
    <source>
        <dbReference type="ARBA" id="ARBA00012251"/>
    </source>
</evidence>
<organism evidence="12 13">
    <name type="scientific">Rhizodiscina lignyota</name>
    <dbReference type="NCBI Taxonomy" id="1504668"/>
    <lineage>
        <taxon>Eukaryota</taxon>
        <taxon>Fungi</taxon>
        <taxon>Dikarya</taxon>
        <taxon>Ascomycota</taxon>
        <taxon>Pezizomycotina</taxon>
        <taxon>Dothideomycetes</taxon>
        <taxon>Pleosporomycetidae</taxon>
        <taxon>Aulographales</taxon>
        <taxon>Rhizodiscinaceae</taxon>
        <taxon>Rhizodiscina</taxon>
    </lineage>
</organism>
<keyword evidence="6" id="KW-0863">Zinc-finger</keyword>
<keyword evidence="10" id="KW-0732">Signal</keyword>
<evidence type="ECO:0000256" key="3">
    <source>
        <dbReference type="ARBA" id="ARBA00022679"/>
    </source>
</evidence>
<comment type="caution">
    <text evidence="12">The sequence shown here is derived from an EMBL/GenBank/DDBJ whole genome shotgun (WGS) entry which is preliminary data.</text>
</comment>
<dbReference type="SMART" id="SM00647">
    <property type="entry name" value="IBR"/>
    <property type="match status" value="1"/>
</dbReference>
<dbReference type="PANTHER" id="PTHR11685">
    <property type="entry name" value="RBR FAMILY RING FINGER AND IBR DOMAIN-CONTAINING"/>
    <property type="match status" value="1"/>
</dbReference>
<dbReference type="Pfam" id="PF01485">
    <property type="entry name" value="IBR"/>
    <property type="match status" value="1"/>
</dbReference>
<evidence type="ECO:0000256" key="6">
    <source>
        <dbReference type="ARBA" id="ARBA00022771"/>
    </source>
</evidence>
<dbReference type="Proteomes" id="UP000799772">
    <property type="component" value="Unassembled WGS sequence"/>
</dbReference>
<feature type="non-terminal residue" evidence="12">
    <location>
        <position position="1"/>
    </location>
</feature>
<dbReference type="InterPro" id="IPR031127">
    <property type="entry name" value="E3_UB_ligase_RBR"/>
</dbReference>
<feature type="signal peptide" evidence="10">
    <location>
        <begin position="1"/>
        <end position="23"/>
    </location>
</feature>
<dbReference type="SUPFAM" id="SSF57850">
    <property type="entry name" value="RING/U-box"/>
    <property type="match status" value="1"/>
</dbReference>
<dbReference type="PROSITE" id="PS51873">
    <property type="entry name" value="TRIAD"/>
    <property type="match status" value="1"/>
</dbReference>